<dbReference type="InterPro" id="IPR006665">
    <property type="entry name" value="OmpA-like"/>
</dbReference>
<dbReference type="PANTHER" id="PTHR30329:SF21">
    <property type="entry name" value="LIPOPROTEIN YIAD-RELATED"/>
    <property type="match status" value="1"/>
</dbReference>
<dbReference type="CDD" id="cd07185">
    <property type="entry name" value="OmpA_C-like"/>
    <property type="match status" value="1"/>
</dbReference>
<sequence length="207" mass="20738">MAAPASAQQAVAGQASVGQSGADEAQFACDLAGDCDPATGAAVSDPAAPAATPGRPAPRGSATRGFSFRRGQADGATPGQSASVAAPAAAPARPVRVGGADLGLTFLPASAVLTDASKARLDKYAAALQLPKLSGRRMRIEGHTDASGSPRANQELSQRRAQAVADYLVQAGVDRQRLDVAGYGASKPLPGVTPQATANRRVMAVLL</sequence>
<dbReference type="PROSITE" id="PS51123">
    <property type="entry name" value="OMPA_2"/>
    <property type="match status" value="1"/>
</dbReference>
<dbReference type="AlphaFoldDB" id="A0A558QZH2"/>
<evidence type="ECO:0000259" key="6">
    <source>
        <dbReference type="PROSITE" id="PS51123"/>
    </source>
</evidence>
<evidence type="ECO:0000256" key="4">
    <source>
        <dbReference type="PROSITE-ProRule" id="PRU00473"/>
    </source>
</evidence>
<dbReference type="PROSITE" id="PS01068">
    <property type="entry name" value="OMPA_1"/>
    <property type="match status" value="1"/>
</dbReference>
<dbReference type="Pfam" id="PF00691">
    <property type="entry name" value="OmpA"/>
    <property type="match status" value="1"/>
</dbReference>
<dbReference type="OrthoDB" id="9814546at2"/>
<dbReference type="PRINTS" id="PR01021">
    <property type="entry name" value="OMPADOMAIN"/>
</dbReference>
<evidence type="ECO:0000313" key="8">
    <source>
        <dbReference type="Proteomes" id="UP000318681"/>
    </source>
</evidence>
<dbReference type="SUPFAM" id="SSF103088">
    <property type="entry name" value="OmpA-like"/>
    <property type="match status" value="1"/>
</dbReference>
<dbReference type="InterPro" id="IPR036737">
    <property type="entry name" value="OmpA-like_sf"/>
</dbReference>
<feature type="region of interest" description="Disordered" evidence="5">
    <location>
        <begin position="38"/>
        <end position="87"/>
    </location>
</feature>
<comment type="subcellular location">
    <subcellularLocation>
        <location evidence="1">Cell outer membrane</location>
    </subcellularLocation>
</comment>
<dbReference type="Gene3D" id="3.30.1330.60">
    <property type="entry name" value="OmpA-like domain"/>
    <property type="match status" value="1"/>
</dbReference>
<dbReference type="EMBL" id="VNIM01000064">
    <property type="protein sequence ID" value="TVV72488.1"/>
    <property type="molecule type" value="Genomic_DNA"/>
</dbReference>
<protein>
    <submittedName>
        <fullName evidence="7">OmpA family protein</fullName>
    </submittedName>
</protein>
<evidence type="ECO:0000256" key="1">
    <source>
        <dbReference type="ARBA" id="ARBA00004442"/>
    </source>
</evidence>
<dbReference type="Proteomes" id="UP000318681">
    <property type="component" value="Unassembled WGS sequence"/>
</dbReference>
<gene>
    <name evidence="7" type="ORF">FOY91_14555</name>
</gene>
<keyword evidence="3" id="KW-0998">Cell outer membrane</keyword>
<reference evidence="7 8" key="1">
    <citation type="submission" date="2019-07" db="EMBL/GenBank/DDBJ databases">
        <title>Sphingomonas solaris sp. nov., isolated from a solar panel from Boston, Massachusetts.</title>
        <authorList>
            <person name="Tanner K."/>
            <person name="Pascual J."/>
            <person name="Mancuso C."/>
            <person name="Pereto J."/>
            <person name="Khalil A."/>
            <person name="Vilanova C."/>
        </authorList>
    </citation>
    <scope>NUCLEOTIDE SEQUENCE [LARGE SCALE GENOMIC DNA]</scope>
    <source>
        <strain evidence="7 8">R4DWN</strain>
    </source>
</reference>
<evidence type="ECO:0000256" key="3">
    <source>
        <dbReference type="ARBA" id="ARBA00023237"/>
    </source>
</evidence>
<evidence type="ECO:0000256" key="2">
    <source>
        <dbReference type="ARBA" id="ARBA00023136"/>
    </source>
</evidence>
<dbReference type="InterPro" id="IPR050330">
    <property type="entry name" value="Bact_OuterMem_StrucFunc"/>
</dbReference>
<dbReference type="PANTHER" id="PTHR30329">
    <property type="entry name" value="STATOR ELEMENT OF FLAGELLAR MOTOR COMPLEX"/>
    <property type="match status" value="1"/>
</dbReference>
<feature type="compositionally biased region" description="Low complexity" evidence="5">
    <location>
        <begin position="38"/>
        <end position="60"/>
    </location>
</feature>
<keyword evidence="2 4" id="KW-0472">Membrane</keyword>
<feature type="domain" description="OmpA-like" evidence="6">
    <location>
        <begin position="93"/>
        <end position="207"/>
    </location>
</feature>
<organism evidence="7 8">
    <name type="scientific">Alterirhizorhabdus solaris</name>
    <dbReference type="NCBI Taxonomy" id="2529389"/>
    <lineage>
        <taxon>Bacteria</taxon>
        <taxon>Pseudomonadati</taxon>
        <taxon>Pseudomonadota</taxon>
        <taxon>Alphaproteobacteria</taxon>
        <taxon>Sphingomonadales</taxon>
        <taxon>Rhizorhabdaceae</taxon>
        <taxon>Alterirhizorhabdus</taxon>
    </lineage>
</organism>
<evidence type="ECO:0000313" key="7">
    <source>
        <dbReference type="EMBL" id="TVV72488.1"/>
    </source>
</evidence>
<comment type="caution">
    <text evidence="7">The sequence shown here is derived from an EMBL/GenBank/DDBJ whole genome shotgun (WGS) entry which is preliminary data.</text>
</comment>
<dbReference type="InterPro" id="IPR006664">
    <property type="entry name" value="OMP_bac"/>
</dbReference>
<proteinExistence type="predicted"/>
<dbReference type="GO" id="GO:0009279">
    <property type="term" value="C:cell outer membrane"/>
    <property type="evidence" value="ECO:0007669"/>
    <property type="project" value="UniProtKB-SubCell"/>
</dbReference>
<keyword evidence="8" id="KW-1185">Reference proteome</keyword>
<evidence type="ECO:0000256" key="5">
    <source>
        <dbReference type="SAM" id="MobiDB-lite"/>
    </source>
</evidence>
<dbReference type="InterPro" id="IPR006690">
    <property type="entry name" value="OMPA-like_CS"/>
</dbReference>
<name>A0A558QZH2_9SPHN</name>
<accession>A0A558QZH2</accession>